<evidence type="ECO:0000259" key="1">
    <source>
        <dbReference type="PROSITE" id="PS50104"/>
    </source>
</evidence>
<feature type="domain" description="TIR" evidence="1">
    <location>
        <begin position="1"/>
        <end position="114"/>
    </location>
</feature>
<dbReference type="SUPFAM" id="SSF52540">
    <property type="entry name" value="P-loop containing nucleoside triphosphate hydrolases"/>
    <property type="match status" value="1"/>
</dbReference>
<protein>
    <recommendedName>
        <fullName evidence="1">TIR domain-containing protein</fullName>
    </recommendedName>
</protein>
<dbReference type="GO" id="GO:0007165">
    <property type="term" value="P:signal transduction"/>
    <property type="evidence" value="ECO:0007669"/>
    <property type="project" value="InterPro"/>
</dbReference>
<dbReference type="AlphaFoldDB" id="A0A518CVQ9"/>
<dbReference type="PANTHER" id="PTHR46082:SF6">
    <property type="entry name" value="AAA+ ATPASE DOMAIN-CONTAINING PROTEIN-RELATED"/>
    <property type="match status" value="1"/>
</dbReference>
<dbReference type="PROSITE" id="PS50104">
    <property type="entry name" value="TIR"/>
    <property type="match status" value="1"/>
</dbReference>
<dbReference type="Proteomes" id="UP000319342">
    <property type="component" value="Chromosome"/>
</dbReference>
<organism evidence="2 3">
    <name type="scientific">Rohdeia mirabilis</name>
    <dbReference type="NCBI Taxonomy" id="2528008"/>
    <lineage>
        <taxon>Bacteria</taxon>
        <taxon>Pseudomonadati</taxon>
        <taxon>Planctomycetota</taxon>
        <taxon>Planctomycetia</taxon>
        <taxon>Planctomycetia incertae sedis</taxon>
        <taxon>Rohdeia</taxon>
    </lineage>
</organism>
<keyword evidence="3" id="KW-1185">Reference proteome</keyword>
<dbReference type="SUPFAM" id="SSF52200">
    <property type="entry name" value="Toll/Interleukin receptor TIR domain"/>
    <property type="match status" value="1"/>
</dbReference>
<name>A0A518CVQ9_9BACT</name>
<dbReference type="EMBL" id="CP036290">
    <property type="protein sequence ID" value="QDU83317.1"/>
    <property type="molecule type" value="Genomic_DNA"/>
</dbReference>
<dbReference type="Pfam" id="PF13676">
    <property type="entry name" value="TIR_2"/>
    <property type="match status" value="1"/>
</dbReference>
<evidence type="ECO:0000313" key="3">
    <source>
        <dbReference type="Proteomes" id="UP000319342"/>
    </source>
</evidence>
<dbReference type="Gene3D" id="1.25.40.10">
    <property type="entry name" value="Tetratricopeptide repeat domain"/>
    <property type="match status" value="1"/>
</dbReference>
<dbReference type="InterPro" id="IPR053137">
    <property type="entry name" value="NLR-like"/>
</dbReference>
<dbReference type="InterPro" id="IPR027417">
    <property type="entry name" value="P-loop_NTPase"/>
</dbReference>
<dbReference type="Pfam" id="PF13374">
    <property type="entry name" value="TPR_10"/>
    <property type="match status" value="1"/>
</dbReference>
<evidence type="ECO:0000313" key="2">
    <source>
        <dbReference type="EMBL" id="QDU83317.1"/>
    </source>
</evidence>
<dbReference type="SUPFAM" id="SSF48452">
    <property type="entry name" value="TPR-like"/>
    <property type="match status" value="2"/>
</dbReference>
<proteinExistence type="predicted"/>
<dbReference type="InterPro" id="IPR000157">
    <property type="entry name" value="TIR_dom"/>
</dbReference>
<dbReference type="InterPro" id="IPR035897">
    <property type="entry name" value="Toll_tir_struct_dom_sf"/>
</dbReference>
<dbReference type="InterPro" id="IPR011990">
    <property type="entry name" value="TPR-like_helical_dom_sf"/>
</dbReference>
<dbReference type="Gene3D" id="3.40.50.300">
    <property type="entry name" value="P-loop containing nucleotide triphosphate hydrolases"/>
    <property type="match status" value="1"/>
</dbReference>
<dbReference type="Pfam" id="PF13424">
    <property type="entry name" value="TPR_12"/>
    <property type="match status" value="1"/>
</dbReference>
<dbReference type="Gene3D" id="3.40.50.10140">
    <property type="entry name" value="Toll/interleukin-1 receptor homology (TIR) domain"/>
    <property type="match status" value="1"/>
</dbReference>
<accession>A0A518CVQ9</accession>
<reference evidence="2 3" key="1">
    <citation type="submission" date="2019-02" db="EMBL/GenBank/DDBJ databases">
        <title>Deep-cultivation of Planctomycetes and their phenomic and genomic characterization uncovers novel biology.</title>
        <authorList>
            <person name="Wiegand S."/>
            <person name="Jogler M."/>
            <person name="Boedeker C."/>
            <person name="Pinto D."/>
            <person name="Vollmers J."/>
            <person name="Rivas-Marin E."/>
            <person name="Kohn T."/>
            <person name="Peeters S.H."/>
            <person name="Heuer A."/>
            <person name="Rast P."/>
            <person name="Oberbeckmann S."/>
            <person name="Bunk B."/>
            <person name="Jeske O."/>
            <person name="Meyerdierks A."/>
            <person name="Storesund J.E."/>
            <person name="Kallscheuer N."/>
            <person name="Luecker S."/>
            <person name="Lage O.M."/>
            <person name="Pohl T."/>
            <person name="Merkel B.J."/>
            <person name="Hornburger P."/>
            <person name="Mueller R.-W."/>
            <person name="Bruemmer F."/>
            <person name="Labrenz M."/>
            <person name="Spormann A.M."/>
            <person name="Op den Camp H."/>
            <person name="Overmann J."/>
            <person name="Amann R."/>
            <person name="Jetten M.S.M."/>
            <person name="Mascher T."/>
            <person name="Medema M.H."/>
            <person name="Devos D.P."/>
            <person name="Kaster A.-K."/>
            <person name="Ovreas L."/>
            <person name="Rohde M."/>
            <person name="Galperin M.Y."/>
            <person name="Jogler C."/>
        </authorList>
    </citation>
    <scope>NUCLEOTIDE SEQUENCE [LARGE SCALE GENOMIC DNA]</scope>
    <source>
        <strain evidence="2 3">Pla163</strain>
    </source>
</reference>
<sequence>MGVLEAAGLSVFIDTRELDGFDEITETLERGLLCSRVVLALYSEVYAERPACQHELTLGVVASLGAGPSRILVANPLKGVEHVQPASLRDQRMIFIDAEGLGLEELASAVSNQLVGISGTIGDSKLWERADWYPARPPRWSRFVGRGAALWKIHDALEADRRAMTLESSGPARVVVSGLAGVGKSLLVEEYARRLDRAYPGGIFWINADGSGEVDAVRGRRERAFGGVAIHLFGDKNVDLGDPVGVRGQLERHFHRKGLRCLWIVDSLPPGLDDAEFAMWLGPSVFCQSVVTTQCTTYRGSAISLGCLSMDASRQLLGCHLELGTLNRESVGALLKALGGHPLAIEVAGAFAAIGTVSVDILVERLHAADGRVLEVAGRLAGSLPQGHSKSIVATFMVAIAHLGLEGWRFLFSASWLAAAPISARLAAGIFEQFLGEEGPDLCALGVSECVGVSLARDVELGAGLRGYVVHELVGQVVRLSRNVPGEKDSFLGGAWRAWTRVVGDVSDIRRHAQVQWEMPHAYHLVRVIPVSPARGEIRMVLSHYSITAGALAAAAEQARMLLDEGMELGGADHPLALEGEHILGVVLNEQGDPRGACGILEPLLPRQELCWGARSKSALTTANVLGSAMMGCGRAADALPLLKRVYEQRKSALGDEHGSTLFAANNLGSAYLYLGDLVRAIEVLGGARAIRRRIFGDDDPDTVVNTLNIARCLELQGDRSRAREELRGALDVACRARGDESPLAVRALTALARFLIAEGGFEEARGLAGRAAVAADQVFDGLHQDSIEARFWQSVAMRNLGELSAAGVLMEAVRMDAKELLPASHPLMALIESET</sequence>
<gene>
    <name evidence="2" type="ORF">Pla163_04150</name>
</gene>
<dbReference type="PANTHER" id="PTHR46082">
    <property type="entry name" value="ATP/GTP-BINDING PROTEIN-RELATED"/>
    <property type="match status" value="1"/>
</dbReference>